<name>A0AA37VUX0_9GAMM</name>
<reference evidence="5" key="2">
    <citation type="submission" date="2023-01" db="EMBL/GenBank/DDBJ databases">
        <title>Draft genome sequence of Paraferrimonas sedimenticola strain NBRC 101628.</title>
        <authorList>
            <person name="Sun Q."/>
            <person name="Mori K."/>
        </authorList>
    </citation>
    <scope>NUCLEOTIDE SEQUENCE</scope>
    <source>
        <strain evidence="5">NBRC 101628</strain>
    </source>
</reference>
<dbReference type="PANTHER" id="PTHR34216:SF3">
    <property type="entry name" value="POLY-BETA-1,6-N-ACETYL-D-GLUCOSAMINE N-DEACETYLASE"/>
    <property type="match status" value="1"/>
</dbReference>
<dbReference type="InterPro" id="IPR011330">
    <property type="entry name" value="Glyco_hydro/deAcase_b/a-brl"/>
</dbReference>
<organism evidence="5 6">
    <name type="scientific">Paraferrimonas sedimenticola</name>
    <dbReference type="NCBI Taxonomy" id="375674"/>
    <lineage>
        <taxon>Bacteria</taxon>
        <taxon>Pseudomonadati</taxon>
        <taxon>Pseudomonadota</taxon>
        <taxon>Gammaproteobacteria</taxon>
        <taxon>Alteromonadales</taxon>
        <taxon>Ferrimonadaceae</taxon>
        <taxon>Paraferrimonas</taxon>
    </lineage>
</organism>
<reference evidence="5" key="1">
    <citation type="journal article" date="2014" name="Int. J. Syst. Evol. Microbiol.">
        <title>Complete genome sequence of Corynebacterium casei LMG S-19264T (=DSM 44701T), isolated from a smear-ripened cheese.</title>
        <authorList>
            <consortium name="US DOE Joint Genome Institute (JGI-PGF)"/>
            <person name="Walter F."/>
            <person name="Albersmeier A."/>
            <person name="Kalinowski J."/>
            <person name="Ruckert C."/>
        </authorList>
    </citation>
    <scope>NUCLEOTIDE SEQUENCE</scope>
    <source>
        <strain evidence="5">NBRC 101628</strain>
    </source>
</reference>
<evidence type="ECO:0000259" key="4">
    <source>
        <dbReference type="PROSITE" id="PS51677"/>
    </source>
</evidence>
<dbReference type="InterPro" id="IPR002509">
    <property type="entry name" value="NODB_dom"/>
</dbReference>
<keyword evidence="2 3" id="KW-0732">Signal</keyword>
<gene>
    <name evidence="5" type="ORF">GCM10007895_12550</name>
</gene>
<feature type="signal peptide" evidence="3">
    <location>
        <begin position="1"/>
        <end position="19"/>
    </location>
</feature>
<dbReference type="EMBL" id="BSNC01000003">
    <property type="protein sequence ID" value="GLP95949.1"/>
    <property type="molecule type" value="Genomic_DNA"/>
</dbReference>
<evidence type="ECO:0000313" key="6">
    <source>
        <dbReference type="Proteomes" id="UP001161422"/>
    </source>
</evidence>
<dbReference type="GO" id="GO:0016810">
    <property type="term" value="F:hydrolase activity, acting on carbon-nitrogen (but not peptide) bonds"/>
    <property type="evidence" value="ECO:0007669"/>
    <property type="project" value="InterPro"/>
</dbReference>
<accession>A0AA37VUX0</accession>
<dbReference type="PANTHER" id="PTHR34216">
    <property type="match status" value="1"/>
</dbReference>
<evidence type="ECO:0000313" key="5">
    <source>
        <dbReference type="EMBL" id="GLP95949.1"/>
    </source>
</evidence>
<keyword evidence="6" id="KW-1185">Reference proteome</keyword>
<dbReference type="AlphaFoldDB" id="A0AA37VUX0"/>
<dbReference type="RefSeq" id="WP_245837165.1">
    <property type="nucleotide sequence ID" value="NZ_BSNC01000003.1"/>
</dbReference>
<dbReference type="Pfam" id="PF01522">
    <property type="entry name" value="Polysacc_deac_1"/>
    <property type="match status" value="1"/>
</dbReference>
<comment type="subcellular location">
    <subcellularLocation>
        <location evidence="1">Secreted</location>
    </subcellularLocation>
</comment>
<protein>
    <submittedName>
        <fullName evidence="5">Polysaccharide deacetylase</fullName>
    </submittedName>
</protein>
<feature type="domain" description="NodB homology" evidence="4">
    <location>
        <begin position="76"/>
        <end position="286"/>
    </location>
</feature>
<sequence>MKQLFVGLALCLAAVSAKAAVILQYHHVADDTPRSTSLTVEAFEQQMQYLKDRNFQVIALSELVAAIQQGKALAENTVVITFDDGYQNNFDNARPILRQHGFPYTVFVAAEPIHQKQRPMMSWQTLKQMADEGAEIANHSWSHNHLVHRRTDETHSQWLARIQGDLQKAERDIEKYTGQSWKTLAYPFGEFDADLKNLLKQMGYVGIGQHSGAVGLTSDLQALPRFPMADAFADMDSFKLKVSSRAFEIESVTPENPVLAHEDSRPVLTVTLNTKDINKNGLMCFVQGQGAKAPTWVSDNQFTVKADQPLSIGRSRYNCTAPSLSSKGYYWFSQPWLRAKADGSFPKG</sequence>
<evidence type="ECO:0000256" key="3">
    <source>
        <dbReference type="SAM" id="SignalP"/>
    </source>
</evidence>
<dbReference type="Proteomes" id="UP001161422">
    <property type="component" value="Unassembled WGS sequence"/>
</dbReference>
<dbReference type="InterPro" id="IPR051398">
    <property type="entry name" value="Polysacch_Deacetylase"/>
</dbReference>
<evidence type="ECO:0000256" key="2">
    <source>
        <dbReference type="ARBA" id="ARBA00022729"/>
    </source>
</evidence>
<dbReference type="GO" id="GO:0005975">
    <property type="term" value="P:carbohydrate metabolic process"/>
    <property type="evidence" value="ECO:0007669"/>
    <property type="project" value="InterPro"/>
</dbReference>
<dbReference type="PROSITE" id="PS51677">
    <property type="entry name" value="NODB"/>
    <property type="match status" value="1"/>
</dbReference>
<comment type="caution">
    <text evidence="5">The sequence shown here is derived from an EMBL/GenBank/DDBJ whole genome shotgun (WGS) entry which is preliminary data.</text>
</comment>
<dbReference type="Gene3D" id="3.20.20.370">
    <property type="entry name" value="Glycoside hydrolase/deacetylase"/>
    <property type="match status" value="1"/>
</dbReference>
<evidence type="ECO:0000256" key="1">
    <source>
        <dbReference type="ARBA" id="ARBA00004613"/>
    </source>
</evidence>
<dbReference type="GO" id="GO:0005576">
    <property type="term" value="C:extracellular region"/>
    <property type="evidence" value="ECO:0007669"/>
    <property type="project" value="UniProtKB-SubCell"/>
</dbReference>
<proteinExistence type="predicted"/>
<feature type="chain" id="PRO_5041431424" evidence="3">
    <location>
        <begin position="20"/>
        <end position="348"/>
    </location>
</feature>
<dbReference type="SUPFAM" id="SSF88713">
    <property type="entry name" value="Glycoside hydrolase/deacetylase"/>
    <property type="match status" value="1"/>
</dbReference>
<dbReference type="CDD" id="cd10973">
    <property type="entry name" value="CE4_DAC_u4_5s"/>
    <property type="match status" value="1"/>
</dbReference>